<gene>
    <name evidence="2" type="ORF">PIBRA_LOCUS2010</name>
</gene>
<sequence length="233" mass="26888">MDTRICLLFSVLIIANVNAFVKRDVVAETEEAEEASNAETSYGIIERVKYCYGETLSNTVNIVKKEHLQPLLSFFEHSWNKIRRYESEGPKYERYSKDKTPITWDIFQHDIKEFRNCVRQTLTEIVDDVTETKLQPLFHNVEEQLGKLTRVKQTSKHIEKSQKILIAAHGHLQRREACGCVADPDAVLWIENSAATKVVVLQFRICKATLVILLPSQVDVLTTTRERKPQDQE</sequence>
<evidence type="ECO:0000313" key="2">
    <source>
        <dbReference type="EMBL" id="CAH3983605.1"/>
    </source>
</evidence>
<feature type="signal peptide" evidence="1">
    <location>
        <begin position="1"/>
        <end position="19"/>
    </location>
</feature>
<feature type="chain" id="PRO_5040360427" evidence="1">
    <location>
        <begin position="20"/>
        <end position="233"/>
    </location>
</feature>
<evidence type="ECO:0000256" key="1">
    <source>
        <dbReference type="SAM" id="SignalP"/>
    </source>
</evidence>
<comment type="caution">
    <text evidence="2">The sequence shown here is derived from an EMBL/GenBank/DDBJ whole genome shotgun (WGS) entry which is preliminary data.</text>
</comment>
<reference evidence="2" key="1">
    <citation type="submission" date="2022-05" db="EMBL/GenBank/DDBJ databases">
        <authorList>
            <person name="Okamura Y."/>
        </authorList>
    </citation>
    <scope>NUCLEOTIDE SEQUENCE</scope>
</reference>
<protein>
    <submittedName>
        <fullName evidence="2">Uncharacterized protein</fullName>
    </submittedName>
</protein>
<dbReference type="EMBL" id="CALOZG010000002">
    <property type="protein sequence ID" value="CAH3983605.1"/>
    <property type="molecule type" value="Genomic_DNA"/>
</dbReference>
<keyword evidence="3" id="KW-1185">Reference proteome</keyword>
<dbReference type="Proteomes" id="UP001152562">
    <property type="component" value="Unassembled WGS sequence"/>
</dbReference>
<accession>A0A9P0X4M0</accession>
<proteinExistence type="predicted"/>
<keyword evidence="1" id="KW-0732">Signal</keyword>
<name>A0A9P0X4M0_PIEBR</name>
<evidence type="ECO:0000313" key="3">
    <source>
        <dbReference type="Proteomes" id="UP001152562"/>
    </source>
</evidence>
<organism evidence="2 3">
    <name type="scientific">Pieris brassicae</name>
    <name type="common">White butterfly</name>
    <name type="synonym">Large white butterfly</name>
    <dbReference type="NCBI Taxonomy" id="7116"/>
    <lineage>
        <taxon>Eukaryota</taxon>
        <taxon>Metazoa</taxon>
        <taxon>Ecdysozoa</taxon>
        <taxon>Arthropoda</taxon>
        <taxon>Hexapoda</taxon>
        <taxon>Insecta</taxon>
        <taxon>Pterygota</taxon>
        <taxon>Neoptera</taxon>
        <taxon>Endopterygota</taxon>
        <taxon>Lepidoptera</taxon>
        <taxon>Glossata</taxon>
        <taxon>Ditrysia</taxon>
        <taxon>Papilionoidea</taxon>
        <taxon>Pieridae</taxon>
        <taxon>Pierinae</taxon>
        <taxon>Pieris</taxon>
    </lineage>
</organism>
<dbReference type="AlphaFoldDB" id="A0A9P0X4M0"/>